<dbReference type="RefSeq" id="WP_089050162.1">
    <property type="nucleotide sequence ID" value="NZ_FXTV01000009.1"/>
</dbReference>
<keyword evidence="2 4" id="KW-0442">Lipid degradation</keyword>
<dbReference type="GO" id="GO:0004620">
    <property type="term" value="F:phospholipase activity"/>
    <property type="evidence" value="ECO:0007669"/>
    <property type="project" value="TreeGrafter"/>
</dbReference>
<feature type="domain" description="PNPLA" evidence="5">
    <location>
        <begin position="7"/>
        <end position="228"/>
    </location>
</feature>
<protein>
    <recommendedName>
        <fullName evidence="5">PNPLA domain-containing protein</fullName>
    </recommendedName>
</protein>
<dbReference type="Pfam" id="PF01734">
    <property type="entry name" value="Patatin"/>
    <property type="match status" value="1"/>
</dbReference>
<evidence type="ECO:0000313" key="7">
    <source>
        <dbReference type="Proteomes" id="UP000198345"/>
    </source>
</evidence>
<feature type="active site" description="Proton acceptor" evidence="4">
    <location>
        <position position="215"/>
    </location>
</feature>
<dbReference type="EMBL" id="MUGW01000025">
    <property type="protein sequence ID" value="OXA90373.1"/>
    <property type="molecule type" value="Genomic_DNA"/>
</dbReference>
<dbReference type="CDD" id="cd07199">
    <property type="entry name" value="Pat17_PNPLA8_PNPLA9_like"/>
    <property type="match status" value="1"/>
</dbReference>
<keyword evidence="3 4" id="KW-0443">Lipid metabolism</keyword>
<evidence type="ECO:0000256" key="4">
    <source>
        <dbReference type="PROSITE-ProRule" id="PRU01161"/>
    </source>
</evidence>
<dbReference type="Proteomes" id="UP000198345">
    <property type="component" value="Unassembled WGS sequence"/>
</dbReference>
<evidence type="ECO:0000259" key="5">
    <source>
        <dbReference type="PROSITE" id="PS51635"/>
    </source>
</evidence>
<feature type="active site" description="Nucleophile" evidence="4">
    <location>
        <position position="45"/>
    </location>
</feature>
<evidence type="ECO:0000256" key="3">
    <source>
        <dbReference type="ARBA" id="ARBA00023098"/>
    </source>
</evidence>
<dbReference type="OrthoDB" id="9807112at2"/>
<dbReference type="PROSITE" id="PS51635">
    <property type="entry name" value="PNPLA"/>
    <property type="match status" value="1"/>
</dbReference>
<comment type="caution">
    <text evidence="6">The sequence shown here is derived from an EMBL/GenBank/DDBJ whole genome shotgun (WGS) entry which is preliminary data.</text>
</comment>
<dbReference type="PANTHER" id="PTHR24185">
    <property type="entry name" value="CALCIUM-INDEPENDENT PHOSPHOLIPASE A2-GAMMA"/>
    <property type="match status" value="1"/>
</dbReference>
<dbReference type="SUPFAM" id="SSF52151">
    <property type="entry name" value="FabD/lysophospholipase-like"/>
    <property type="match status" value="1"/>
</dbReference>
<evidence type="ECO:0000256" key="1">
    <source>
        <dbReference type="ARBA" id="ARBA00022801"/>
    </source>
</evidence>
<dbReference type="GO" id="GO:0016020">
    <property type="term" value="C:membrane"/>
    <property type="evidence" value="ECO:0007669"/>
    <property type="project" value="TreeGrafter"/>
</dbReference>
<dbReference type="GO" id="GO:0016042">
    <property type="term" value="P:lipid catabolic process"/>
    <property type="evidence" value="ECO:0007669"/>
    <property type="project" value="UniProtKB-UniRule"/>
</dbReference>
<sequence>MSKVIILTVDGGGIKGLIPSYFLTQIEKETGKSCYEIFDIIGGTSTGGIIATALTSPINGSAPFTAQGVFNIYKEDGTSIFVSQSSWIEDMYSLYYGDDGNGNGIEPYLQSKYGTSSLTDAKSNMENTLKGRTKHVFTTSYTVNSDGSAIPNPVLGQDYGPYLFNWLDASLSPGDDYKVWEAARATSAAPTYFPVGKLGGGGGFNSSANERWALDGGVMSNNPAVWAISEAFRTKLASSLSDIVVISLGTGSYPSGAGLITQHQGDPDPDNGNWGYIPWIASNLSDLSGTENGRGAVINIITESVQLVSSQQLLGFTNAGLTYYRLEPTITRAQSKMDNVETDNIQSLINTATSYLDSEGQDTFQKILAVLQNNI</sequence>
<feature type="short sequence motif" description="GXSXG" evidence="4">
    <location>
        <begin position="43"/>
        <end position="47"/>
    </location>
</feature>
<evidence type="ECO:0000313" key="6">
    <source>
        <dbReference type="EMBL" id="OXA90373.1"/>
    </source>
</evidence>
<dbReference type="GO" id="GO:0006631">
    <property type="term" value="P:fatty acid metabolic process"/>
    <property type="evidence" value="ECO:0007669"/>
    <property type="project" value="TreeGrafter"/>
</dbReference>
<dbReference type="AlphaFoldDB" id="A0A226H7Z2"/>
<feature type="short sequence motif" description="GXGXXG" evidence="4">
    <location>
        <begin position="11"/>
        <end position="16"/>
    </location>
</feature>
<organism evidence="6 7">
    <name type="scientific">Flavobacterium hercynium</name>
    <dbReference type="NCBI Taxonomy" id="387094"/>
    <lineage>
        <taxon>Bacteria</taxon>
        <taxon>Pseudomonadati</taxon>
        <taxon>Bacteroidota</taxon>
        <taxon>Flavobacteriia</taxon>
        <taxon>Flavobacteriales</taxon>
        <taxon>Flavobacteriaceae</taxon>
        <taxon>Flavobacterium</taxon>
    </lineage>
</organism>
<feature type="short sequence motif" description="DGA/G" evidence="4">
    <location>
        <begin position="215"/>
        <end position="217"/>
    </location>
</feature>
<reference evidence="6 7" key="1">
    <citation type="submission" date="2016-11" db="EMBL/GenBank/DDBJ databases">
        <title>Whole genomes of Flavobacteriaceae.</title>
        <authorList>
            <person name="Stine C."/>
            <person name="Li C."/>
            <person name="Tadesse D."/>
        </authorList>
    </citation>
    <scope>NUCLEOTIDE SEQUENCE [LARGE SCALE GENOMIC DNA]</scope>
    <source>
        <strain evidence="6 7">DSM 18292</strain>
    </source>
</reference>
<gene>
    <name evidence="6" type="ORF">B0A66_12435</name>
</gene>
<keyword evidence="1 4" id="KW-0378">Hydrolase</keyword>
<dbReference type="PANTHER" id="PTHR24185:SF1">
    <property type="entry name" value="CALCIUM-INDEPENDENT PHOSPHOLIPASE A2-GAMMA"/>
    <property type="match status" value="1"/>
</dbReference>
<dbReference type="InterPro" id="IPR002641">
    <property type="entry name" value="PNPLA_dom"/>
</dbReference>
<name>A0A226H7Z2_9FLAO</name>
<dbReference type="InterPro" id="IPR016035">
    <property type="entry name" value="Acyl_Trfase/lysoPLipase"/>
</dbReference>
<accession>A0A226H7Z2</accession>
<proteinExistence type="predicted"/>
<evidence type="ECO:0000256" key="2">
    <source>
        <dbReference type="ARBA" id="ARBA00022963"/>
    </source>
</evidence>
<dbReference type="Gene3D" id="3.40.1090.10">
    <property type="entry name" value="Cytosolic phospholipase A2 catalytic domain"/>
    <property type="match status" value="1"/>
</dbReference>
<keyword evidence="7" id="KW-1185">Reference proteome</keyword>